<dbReference type="PANTHER" id="PTHR10502:SF102">
    <property type="entry name" value="ANNEXIN B11"/>
    <property type="match status" value="1"/>
</dbReference>
<evidence type="ECO:0000256" key="1">
    <source>
        <dbReference type="ARBA" id="ARBA00004613"/>
    </source>
</evidence>
<dbReference type="GO" id="GO:0005576">
    <property type="term" value="C:extracellular region"/>
    <property type="evidence" value="ECO:0007669"/>
    <property type="project" value="UniProtKB-SubCell"/>
</dbReference>
<name>A0A3P7M063_DIBLA</name>
<dbReference type="GO" id="GO:0001786">
    <property type="term" value="F:phosphatidylserine binding"/>
    <property type="evidence" value="ECO:0007669"/>
    <property type="project" value="TreeGrafter"/>
</dbReference>
<organism evidence="6 7">
    <name type="scientific">Dibothriocephalus latus</name>
    <name type="common">Fish tapeworm</name>
    <name type="synonym">Diphyllobothrium latum</name>
    <dbReference type="NCBI Taxonomy" id="60516"/>
    <lineage>
        <taxon>Eukaryota</taxon>
        <taxon>Metazoa</taxon>
        <taxon>Spiralia</taxon>
        <taxon>Lophotrochozoa</taxon>
        <taxon>Platyhelminthes</taxon>
        <taxon>Cestoda</taxon>
        <taxon>Eucestoda</taxon>
        <taxon>Diphyllobothriidea</taxon>
        <taxon>Diphyllobothriidae</taxon>
        <taxon>Dibothriocephalus</taxon>
    </lineage>
</organism>
<dbReference type="InterPro" id="IPR018502">
    <property type="entry name" value="Annexin_repeat"/>
</dbReference>
<keyword evidence="7" id="KW-1185">Reference proteome</keyword>
<dbReference type="OrthoDB" id="37886at2759"/>
<evidence type="ECO:0000256" key="2">
    <source>
        <dbReference type="ARBA" id="ARBA00007831"/>
    </source>
</evidence>
<proteinExistence type="inferred from homology"/>
<dbReference type="FunFam" id="1.10.220.10:FF:000005">
    <property type="entry name" value="Annexin"/>
    <property type="match status" value="1"/>
</dbReference>
<gene>
    <name evidence="6" type="ORF">DILT_LOCUS14105</name>
</gene>
<dbReference type="GO" id="GO:0012506">
    <property type="term" value="C:vesicle membrane"/>
    <property type="evidence" value="ECO:0007669"/>
    <property type="project" value="TreeGrafter"/>
</dbReference>
<keyword evidence="3" id="KW-0964">Secreted</keyword>
<accession>A0A3P7M063</accession>
<evidence type="ECO:0000313" key="6">
    <source>
        <dbReference type="EMBL" id="VDN22654.1"/>
    </source>
</evidence>
<dbReference type="EMBL" id="UYRU01072770">
    <property type="protein sequence ID" value="VDN22654.1"/>
    <property type="molecule type" value="Genomic_DNA"/>
</dbReference>
<dbReference type="GO" id="GO:0005886">
    <property type="term" value="C:plasma membrane"/>
    <property type="evidence" value="ECO:0007669"/>
    <property type="project" value="TreeGrafter"/>
</dbReference>
<dbReference type="InterPro" id="IPR037104">
    <property type="entry name" value="Annexin_sf"/>
</dbReference>
<dbReference type="Gene3D" id="1.10.220.10">
    <property type="entry name" value="Annexin"/>
    <property type="match status" value="1"/>
</dbReference>
<evidence type="ECO:0000313" key="7">
    <source>
        <dbReference type="Proteomes" id="UP000281553"/>
    </source>
</evidence>
<dbReference type="GO" id="GO:0005737">
    <property type="term" value="C:cytoplasm"/>
    <property type="evidence" value="ECO:0007669"/>
    <property type="project" value="TreeGrafter"/>
</dbReference>
<evidence type="ECO:0008006" key="8">
    <source>
        <dbReference type="Google" id="ProtNLM"/>
    </source>
</evidence>
<keyword evidence="5" id="KW-0041">Annexin</keyword>
<evidence type="ECO:0000256" key="3">
    <source>
        <dbReference type="ARBA" id="ARBA00022525"/>
    </source>
</evidence>
<dbReference type="SUPFAM" id="SSF47874">
    <property type="entry name" value="Annexin"/>
    <property type="match status" value="1"/>
</dbReference>
<comment type="subcellular location">
    <subcellularLocation>
        <location evidence="1">Secreted</location>
    </subcellularLocation>
</comment>
<dbReference type="GO" id="GO:0005544">
    <property type="term" value="F:calcium-dependent phospholipid binding"/>
    <property type="evidence" value="ECO:0007669"/>
    <property type="project" value="InterPro"/>
</dbReference>
<protein>
    <recommendedName>
        <fullName evidence="8">Annexin</fullName>
    </recommendedName>
</protein>
<reference evidence="6 7" key="1">
    <citation type="submission" date="2018-11" db="EMBL/GenBank/DDBJ databases">
        <authorList>
            <consortium name="Pathogen Informatics"/>
        </authorList>
    </citation>
    <scope>NUCLEOTIDE SEQUENCE [LARGE SCALE GENOMIC DNA]</scope>
</reference>
<evidence type="ECO:0000256" key="5">
    <source>
        <dbReference type="ARBA" id="ARBA00023216"/>
    </source>
</evidence>
<comment type="similarity">
    <text evidence="2">Belongs to the annexin family.</text>
</comment>
<dbReference type="GO" id="GO:0005509">
    <property type="term" value="F:calcium ion binding"/>
    <property type="evidence" value="ECO:0007669"/>
    <property type="project" value="InterPro"/>
</dbReference>
<keyword evidence="4" id="KW-0677">Repeat</keyword>
<dbReference type="PROSITE" id="PS51897">
    <property type="entry name" value="ANNEXIN_2"/>
    <property type="match status" value="1"/>
</dbReference>
<dbReference type="AlphaFoldDB" id="A0A3P7M063"/>
<dbReference type="PANTHER" id="PTHR10502">
    <property type="entry name" value="ANNEXIN"/>
    <property type="match status" value="1"/>
</dbReference>
<evidence type="ECO:0000256" key="4">
    <source>
        <dbReference type="ARBA" id="ARBA00022737"/>
    </source>
</evidence>
<dbReference type="SMART" id="SM00335">
    <property type="entry name" value="ANX"/>
    <property type="match status" value="1"/>
</dbReference>
<dbReference type="Pfam" id="PF00191">
    <property type="entry name" value="Annexin"/>
    <property type="match status" value="1"/>
</dbReference>
<dbReference type="GO" id="GO:0005634">
    <property type="term" value="C:nucleus"/>
    <property type="evidence" value="ECO:0007669"/>
    <property type="project" value="TreeGrafter"/>
</dbReference>
<dbReference type="Proteomes" id="UP000281553">
    <property type="component" value="Unassembled WGS sequence"/>
</dbReference>
<sequence length="79" mass="8565">MATVKPATNFNASKDAEALRAAMKGLGTDEQAIIDILAHRSVSQRQDIAKAFKSSYGEVSKTLLFVSTGNFLAQMNFIK</sequence>